<name>A0ABY5LBI0_9SPHN</name>
<evidence type="ECO:0000313" key="1">
    <source>
        <dbReference type="EMBL" id="UUL84343.1"/>
    </source>
</evidence>
<proteinExistence type="predicted"/>
<gene>
    <name evidence="1" type="ORF">NMP03_10435</name>
</gene>
<reference evidence="1" key="1">
    <citation type="submission" date="2022-07" db="EMBL/GenBank/DDBJ databases">
        <title>Sphingomonas sp. nov., a novel bacterium isolated from the north slope of the Mount Everest.</title>
        <authorList>
            <person name="Cui X."/>
            <person name="Liu Y."/>
        </authorList>
    </citation>
    <scope>NUCLEOTIDE SEQUENCE</scope>
    <source>
        <strain evidence="1">S5-59</strain>
    </source>
</reference>
<organism evidence="1 2">
    <name type="scientific">Sphingomonas qomolangmaensis</name>
    <dbReference type="NCBI Taxonomy" id="2918765"/>
    <lineage>
        <taxon>Bacteria</taxon>
        <taxon>Pseudomonadati</taxon>
        <taxon>Pseudomonadota</taxon>
        <taxon>Alphaproteobacteria</taxon>
        <taxon>Sphingomonadales</taxon>
        <taxon>Sphingomonadaceae</taxon>
        <taxon>Sphingomonas</taxon>
    </lineage>
</organism>
<dbReference type="EMBL" id="CP101740">
    <property type="protein sequence ID" value="UUL84343.1"/>
    <property type="molecule type" value="Genomic_DNA"/>
</dbReference>
<dbReference type="Proteomes" id="UP001058533">
    <property type="component" value="Chromosome"/>
</dbReference>
<sequence length="110" mass="11994">MQYRSQTDIVKGSACGTVTDLQVGQLVKAGAQPAAKEAPLANARWQIARFKTDSVPGVLNLPVADLRRQHAGIHQHEGAIVPSCERVRISLADIERMNRDRLPVFGLPLT</sequence>
<dbReference type="RefSeq" id="WP_256508173.1">
    <property type="nucleotide sequence ID" value="NZ_CP101740.1"/>
</dbReference>
<accession>A0ABY5LBI0</accession>
<keyword evidence="2" id="KW-1185">Reference proteome</keyword>
<evidence type="ECO:0000313" key="2">
    <source>
        <dbReference type="Proteomes" id="UP001058533"/>
    </source>
</evidence>
<protein>
    <submittedName>
        <fullName evidence="1">Uncharacterized protein</fullName>
    </submittedName>
</protein>